<accession>A0ABS7NNI6</accession>
<keyword evidence="1" id="KW-0812">Transmembrane</keyword>
<dbReference type="EMBL" id="JAHVJA010000022">
    <property type="protein sequence ID" value="MBY6142239.1"/>
    <property type="molecule type" value="Genomic_DNA"/>
</dbReference>
<gene>
    <name evidence="2" type="ORF">KUV26_22665</name>
</gene>
<feature type="transmembrane region" description="Helical" evidence="1">
    <location>
        <begin position="6"/>
        <end position="30"/>
    </location>
</feature>
<feature type="transmembrane region" description="Helical" evidence="1">
    <location>
        <begin position="59"/>
        <end position="79"/>
    </location>
</feature>
<organism evidence="2 3">
    <name type="scientific">Leisingera daeponensis</name>
    <dbReference type="NCBI Taxonomy" id="405746"/>
    <lineage>
        <taxon>Bacteria</taxon>
        <taxon>Pseudomonadati</taxon>
        <taxon>Pseudomonadota</taxon>
        <taxon>Alphaproteobacteria</taxon>
        <taxon>Rhodobacterales</taxon>
        <taxon>Roseobacteraceae</taxon>
        <taxon>Leisingera</taxon>
    </lineage>
</organism>
<keyword evidence="1" id="KW-1133">Transmembrane helix</keyword>
<evidence type="ECO:0000313" key="2">
    <source>
        <dbReference type="EMBL" id="MBY6142239.1"/>
    </source>
</evidence>
<comment type="caution">
    <text evidence="2">The sequence shown here is derived from an EMBL/GenBank/DDBJ whole genome shotgun (WGS) entry which is preliminary data.</text>
</comment>
<sequence length="84" mass="9225">MRLCRIFIVLFALLWVLALVVLAIGTFGLFGQERDPLSAVYLVVLGTPWIQLAGSGGPFAAALAPGANLLILLLICRWFDRRKQ</sequence>
<keyword evidence="1" id="KW-0472">Membrane</keyword>
<proteinExistence type="predicted"/>
<name>A0ABS7NNI6_9RHOB</name>
<keyword evidence="3" id="KW-1185">Reference proteome</keyword>
<reference evidence="2 3" key="1">
    <citation type="submission" date="2021-06" db="EMBL/GenBank/DDBJ databases">
        <title>50 bacteria genomes isolated from Dapeng, Shenzhen, China.</title>
        <authorList>
            <person name="Zheng W."/>
            <person name="Yu S."/>
            <person name="Huang Y."/>
        </authorList>
    </citation>
    <scope>NUCLEOTIDE SEQUENCE [LARGE SCALE GENOMIC DNA]</scope>
    <source>
        <strain evidence="2 3">DP1N14-2</strain>
    </source>
</reference>
<protein>
    <submittedName>
        <fullName evidence="2">Uncharacterized protein</fullName>
    </submittedName>
</protein>
<dbReference type="Proteomes" id="UP000766629">
    <property type="component" value="Unassembled WGS sequence"/>
</dbReference>
<evidence type="ECO:0000313" key="3">
    <source>
        <dbReference type="Proteomes" id="UP000766629"/>
    </source>
</evidence>
<evidence type="ECO:0000256" key="1">
    <source>
        <dbReference type="SAM" id="Phobius"/>
    </source>
</evidence>